<feature type="domain" description="Bin3-type SAM" evidence="8">
    <location>
        <begin position="110"/>
        <end position="342"/>
    </location>
</feature>
<evidence type="ECO:0000256" key="1">
    <source>
        <dbReference type="ARBA" id="ARBA00008361"/>
    </source>
</evidence>
<evidence type="ECO:0000313" key="9">
    <source>
        <dbReference type="EMBL" id="KAG8189884.1"/>
    </source>
</evidence>
<keyword evidence="10" id="KW-1185">Reference proteome</keyword>
<proteinExistence type="inferred from homology"/>
<organism evidence="9 10">
    <name type="scientific">Oedothorax gibbosus</name>
    <dbReference type="NCBI Taxonomy" id="931172"/>
    <lineage>
        <taxon>Eukaryota</taxon>
        <taxon>Metazoa</taxon>
        <taxon>Ecdysozoa</taxon>
        <taxon>Arthropoda</taxon>
        <taxon>Chelicerata</taxon>
        <taxon>Arachnida</taxon>
        <taxon>Araneae</taxon>
        <taxon>Araneomorphae</taxon>
        <taxon>Entelegynae</taxon>
        <taxon>Araneoidea</taxon>
        <taxon>Linyphiidae</taxon>
        <taxon>Erigoninae</taxon>
        <taxon>Oedothorax</taxon>
    </lineage>
</organism>
<dbReference type="GO" id="GO:0008171">
    <property type="term" value="F:O-methyltransferase activity"/>
    <property type="evidence" value="ECO:0007669"/>
    <property type="project" value="UniProtKB-UniRule"/>
</dbReference>
<evidence type="ECO:0000256" key="6">
    <source>
        <dbReference type="RuleBase" id="RU367087"/>
    </source>
</evidence>
<comment type="caution">
    <text evidence="9">The sequence shown here is derived from an EMBL/GenBank/DDBJ whole genome shotgun (WGS) entry which is preliminary data.</text>
</comment>
<sequence>MDVSKIRKRNKEFLQNKLLKDPPVESKRNGRSPEKADDNRNISFGKRRDFFSHRNEDEHNEWNRKRKKSSKKRQEEIQRQKREQRKRDAVEFRYGNYHQYYGYRNHGQTDSRIMCMKHEWFNGKDVLDIGCNAGHFTLEIAREFLPRSIIGLDIDNELVVMAMRNVRHYVSTENILEEDFPISLALNYGPVAQALDPKGRYEDGNFPFNVQFVQGNYVLPSDEIVNEQEEYFDTILCMSLTKWIHLNWGDTGIKRLFKRAYNQLRPGGHLLLEAQTYQSYAKKKKITEDVFKNYSQIKLYPEKFNEYLLKEVGFETCELVDRPDHSAEGFRRPIYLFTKGINVETSKGEIQRKHVIYHYSSDSHCEDSDVDQLSD</sequence>
<feature type="region of interest" description="Disordered" evidence="7">
    <location>
        <begin position="1"/>
        <end position="85"/>
    </location>
</feature>
<feature type="compositionally biased region" description="Basic and acidic residues" evidence="7">
    <location>
        <begin position="72"/>
        <end position="85"/>
    </location>
</feature>
<accession>A0AAV6V016</accession>
<dbReference type="Pfam" id="PF06859">
    <property type="entry name" value="Bin3"/>
    <property type="match status" value="1"/>
</dbReference>
<dbReference type="InterPro" id="IPR024160">
    <property type="entry name" value="BIN3_SAM-bd_dom"/>
</dbReference>
<evidence type="ECO:0000256" key="5">
    <source>
        <dbReference type="PROSITE-ProRule" id="PRU00848"/>
    </source>
</evidence>
<dbReference type="SUPFAM" id="SSF53335">
    <property type="entry name" value="S-adenosyl-L-methionine-dependent methyltransferases"/>
    <property type="match status" value="1"/>
</dbReference>
<dbReference type="GO" id="GO:0017069">
    <property type="term" value="F:snRNA binding"/>
    <property type="evidence" value="ECO:0007669"/>
    <property type="project" value="TreeGrafter"/>
</dbReference>
<dbReference type="InterPro" id="IPR029063">
    <property type="entry name" value="SAM-dependent_MTases_sf"/>
</dbReference>
<dbReference type="InterPro" id="IPR010675">
    <property type="entry name" value="Bin3_C"/>
</dbReference>
<dbReference type="AlphaFoldDB" id="A0AAV6V016"/>
<dbReference type="PANTHER" id="PTHR12315:SF0">
    <property type="entry name" value="7SK SNRNA METHYLPHOSPHATE CAPPING ENZYME"/>
    <property type="match status" value="1"/>
</dbReference>
<dbReference type="EC" id="2.1.1.-" evidence="6"/>
<dbReference type="GO" id="GO:0040031">
    <property type="term" value="P:snRNA modification"/>
    <property type="evidence" value="ECO:0007669"/>
    <property type="project" value="TreeGrafter"/>
</dbReference>
<evidence type="ECO:0000256" key="3">
    <source>
        <dbReference type="ARBA" id="ARBA00022679"/>
    </source>
</evidence>
<dbReference type="GO" id="GO:0008173">
    <property type="term" value="F:RNA methyltransferase activity"/>
    <property type="evidence" value="ECO:0007669"/>
    <property type="project" value="UniProtKB-UniRule"/>
</dbReference>
<dbReference type="GO" id="GO:0032259">
    <property type="term" value="P:methylation"/>
    <property type="evidence" value="ECO:0007669"/>
    <property type="project" value="UniProtKB-KW"/>
</dbReference>
<evidence type="ECO:0000256" key="7">
    <source>
        <dbReference type="SAM" id="MobiDB-lite"/>
    </source>
</evidence>
<keyword evidence="3 6" id="KW-0808">Transferase</keyword>
<dbReference type="Proteomes" id="UP000827092">
    <property type="component" value="Unassembled WGS sequence"/>
</dbReference>
<feature type="compositionally biased region" description="Basic and acidic residues" evidence="7">
    <location>
        <begin position="11"/>
        <end position="63"/>
    </location>
</feature>
<dbReference type="PANTHER" id="PTHR12315">
    <property type="entry name" value="BICOID-INTERACTING PROTEIN RELATED"/>
    <property type="match status" value="1"/>
</dbReference>
<keyword evidence="2 6" id="KW-0489">Methyltransferase</keyword>
<keyword evidence="4 5" id="KW-0949">S-adenosyl-L-methionine</keyword>
<dbReference type="EMBL" id="JAFNEN010000200">
    <property type="protein sequence ID" value="KAG8189884.1"/>
    <property type="molecule type" value="Genomic_DNA"/>
</dbReference>
<protein>
    <recommendedName>
        <fullName evidence="6">RNA methyltransferase</fullName>
        <ecNumber evidence="6">2.1.1.-</ecNumber>
    </recommendedName>
</protein>
<name>A0AAV6V016_9ARAC</name>
<feature type="compositionally biased region" description="Basic residues" evidence="7">
    <location>
        <begin position="1"/>
        <end position="10"/>
    </location>
</feature>
<evidence type="ECO:0000313" key="10">
    <source>
        <dbReference type="Proteomes" id="UP000827092"/>
    </source>
</evidence>
<dbReference type="Gene3D" id="3.40.50.150">
    <property type="entry name" value="Vaccinia Virus protein VP39"/>
    <property type="match status" value="1"/>
</dbReference>
<evidence type="ECO:0000259" key="8">
    <source>
        <dbReference type="PROSITE" id="PS51515"/>
    </source>
</evidence>
<gene>
    <name evidence="9" type="ORF">JTE90_018665</name>
</gene>
<dbReference type="CDD" id="cd02440">
    <property type="entry name" value="AdoMet_MTases"/>
    <property type="match status" value="1"/>
</dbReference>
<evidence type="ECO:0000256" key="4">
    <source>
        <dbReference type="ARBA" id="ARBA00022691"/>
    </source>
</evidence>
<reference evidence="9 10" key="1">
    <citation type="journal article" date="2022" name="Nat. Ecol. Evol.">
        <title>A masculinizing supergene underlies an exaggerated male reproductive morph in a spider.</title>
        <authorList>
            <person name="Hendrickx F."/>
            <person name="De Corte Z."/>
            <person name="Sonet G."/>
            <person name="Van Belleghem S.M."/>
            <person name="Kostlbacher S."/>
            <person name="Vangestel C."/>
        </authorList>
    </citation>
    <scope>NUCLEOTIDE SEQUENCE [LARGE SCALE GENOMIC DNA]</scope>
    <source>
        <strain evidence="9">W744_W776</strain>
    </source>
</reference>
<evidence type="ECO:0000256" key="2">
    <source>
        <dbReference type="ARBA" id="ARBA00022603"/>
    </source>
</evidence>
<dbReference type="InterPro" id="IPR039772">
    <property type="entry name" value="Bin3-like"/>
</dbReference>
<comment type="similarity">
    <text evidence="1 6">Belongs to the methyltransferase superfamily.</text>
</comment>
<dbReference type="PROSITE" id="PS51515">
    <property type="entry name" value="BIN3_SAM"/>
    <property type="match status" value="1"/>
</dbReference>